<dbReference type="OMA" id="EGWAPGC"/>
<evidence type="ECO:0000256" key="1">
    <source>
        <dbReference type="SAM" id="MobiDB-lite"/>
    </source>
</evidence>
<comment type="caution">
    <text evidence="3">The sequence shown here is derived from an EMBL/GenBank/DDBJ whole genome shotgun (WGS) entry which is preliminary data.</text>
</comment>
<dbReference type="Proteomes" id="UP000033140">
    <property type="component" value="Unassembled WGS sequence"/>
</dbReference>
<dbReference type="Pfam" id="PF00994">
    <property type="entry name" value="MoCF_biosynth"/>
    <property type="match status" value="1"/>
</dbReference>
<sequence>MLARLTNVLSHIKPRPRPFSTSAMASASSASASSLLTTYPDYYNDKNITTAACLIIGDEVLNSKTFDTNSAFFARFCWDLGIDLRRVEIIPDVESEIIEAVTRLNSRHDFVITSGGIGPTHDDITYPSIAKAFNKKLVLHDETVEKMKKLNKRPIDWSVDNDEKKARLRMAQFPEGAQVIFPVPEELWVPVVKMENVHILPGIPRLFTTLLTSLTPLLSPHIPSTQKRTRLLVSTSLPESAIAPFLTRLSERVEPQGIKIGSYPKWQGGVMVSLIGREAQLTEELIGEVEREVQGRRADVEAEMKGEEERRKEINEDLGKRDSA</sequence>
<proteinExistence type="predicted"/>
<feature type="region of interest" description="Disordered" evidence="1">
    <location>
        <begin position="296"/>
        <end position="324"/>
    </location>
</feature>
<accession>A0A0E9NTP3</accession>
<dbReference type="EMBL" id="BACD03000087">
    <property type="protein sequence ID" value="GAO52785.1"/>
    <property type="molecule type" value="Genomic_DNA"/>
</dbReference>
<reference evidence="3 4" key="1">
    <citation type="journal article" date="2011" name="J. Gen. Appl. Microbiol.">
        <title>Draft genome sequencing of the enigmatic yeast Saitoella complicata.</title>
        <authorList>
            <person name="Nishida H."/>
            <person name="Hamamoto M."/>
            <person name="Sugiyama J."/>
        </authorList>
    </citation>
    <scope>NUCLEOTIDE SEQUENCE [LARGE SCALE GENOMIC DNA]</scope>
    <source>
        <strain evidence="3 4">NRRL Y-17804</strain>
    </source>
</reference>
<organism evidence="3 4">
    <name type="scientific">Saitoella complicata (strain BCRC 22490 / CBS 7301 / JCM 7358 / NBRC 10748 / NRRL Y-17804)</name>
    <dbReference type="NCBI Taxonomy" id="698492"/>
    <lineage>
        <taxon>Eukaryota</taxon>
        <taxon>Fungi</taxon>
        <taxon>Dikarya</taxon>
        <taxon>Ascomycota</taxon>
        <taxon>Taphrinomycotina</taxon>
        <taxon>Taphrinomycotina incertae sedis</taxon>
        <taxon>Saitoella</taxon>
    </lineage>
</organism>
<dbReference type="SUPFAM" id="SSF53218">
    <property type="entry name" value="Molybdenum cofactor biosynthesis proteins"/>
    <property type="match status" value="1"/>
</dbReference>
<feature type="domain" description="MoaB/Mog" evidence="2">
    <location>
        <begin position="52"/>
        <end position="221"/>
    </location>
</feature>
<dbReference type="GO" id="GO:0047884">
    <property type="term" value="F:FAD diphosphatase activity"/>
    <property type="evidence" value="ECO:0007669"/>
    <property type="project" value="TreeGrafter"/>
</dbReference>
<name>A0A0E9NTP3_SAICN</name>
<evidence type="ECO:0000313" key="4">
    <source>
        <dbReference type="Proteomes" id="UP000033140"/>
    </source>
</evidence>
<dbReference type="InterPro" id="IPR001453">
    <property type="entry name" value="MoaB/Mog_dom"/>
</dbReference>
<dbReference type="STRING" id="698492.A0A0E9NTP3"/>
<dbReference type="SMART" id="SM00852">
    <property type="entry name" value="MoCF_biosynth"/>
    <property type="match status" value="1"/>
</dbReference>
<dbReference type="PANTHER" id="PTHR47675">
    <property type="entry name" value="MOLYBDOPTERIN BINDING DOMAIN PROTEIN (AFU_ORTHOLOGUE AFUA_5G11210)"/>
    <property type="match status" value="1"/>
</dbReference>
<dbReference type="CDD" id="cd00885">
    <property type="entry name" value="cinA"/>
    <property type="match status" value="1"/>
</dbReference>
<dbReference type="AlphaFoldDB" id="A0A0E9NTP3"/>
<dbReference type="Gene3D" id="3.40.980.10">
    <property type="entry name" value="MoaB/Mog-like domain"/>
    <property type="match status" value="1"/>
</dbReference>
<dbReference type="InterPro" id="IPR036425">
    <property type="entry name" value="MoaB/Mog-like_dom_sf"/>
</dbReference>
<protein>
    <recommendedName>
        <fullName evidence="2">MoaB/Mog domain-containing protein</fullName>
    </recommendedName>
</protein>
<evidence type="ECO:0000313" key="3">
    <source>
        <dbReference type="EMBL" id="GAO52785.1"/>
    </source>
</evidence>
<reference evidence="3 4" key="2">
    <citation type="journal article" date="2014" name="J. Gen. Appl. Microbiol.">
        <title>The early diverging ascomycetous budding yeast Saitoella complicata has three histone deacetylases belonging to the Clr6, Hos2, and Rpd3 lineages.</title>
        <authorList>
            <person name="Nishida H."/>
            <person name="Matsumoto T."/>
            <person name="Kondo S."/>
            <person name="Hamamoto M."/>
            <person name="Yoshikawa H."/>
        </authorList>
    </citation>
    <scope>NUCLEOTIDE SEQUENCE [LARGE SCALE GENOMIC DNA]</scope>
    <source>
        <strain evidence="3 4">NRRL Y-17804</strain>
    </source>
</reference>
<gene>
    <name evidence="3" type="ORF">G7K_6852-t1</name>
</gene>
<evidence type="ECO:0000259" key="2">
    <source>
        <dbReference type="SMART" id="SM00852"/>
    </source>
</evidence>
<dbReference type="GO" id="GO:0042726">
    <property type="term" value="P:flavin-containing compound metabolic process"/>
    <property type="evidence" value="ECO:0007669"/>
    <property type="project" value="TreeGrafter"/>
</dbReference>
<reference evidence="3 4" key="3">
    <citation type="journal article" date="2015" name="Genome Announc.">
        <title>Draft Genome Sequence of the Archiascomycetous Yeast Saitoella complicata.</title>
        <authorList>
            <person name="Yamauchi K."/>
            <person name="Kondo S."/>
            <person name="Hamamoto M."/>
            <person name="Takahashi Y."/>
            <person name="Ogura Y."/>
            <person name="Hayashi T."/>
            <person name="Nishida H."/>
        </authorList>
    </citation>
    <scope>NUCLEOTIDE SEQUENCE [LARGE SCALE GENOMIC DNA]</scope>
    <source>
        <strain evidence="3 4">NRRL Y-17804</strain>
    </source>
</reference>
<dbReference type="PANTHER" id="PTHR47675:SF1">
    <property type="entry name" value="MOLYBDOPTERIN BINDING DOMAIN PROTEIN (AFU_ORTHOLOGUE AFUA_5G11210)"/>
    <property type="match status" value="1"/>
</dbReference>
<keyword evidence="4" id="KW-1185">Reference proteome</keyword>